<dbReference type="Proteomes" id="UP001266305">
    <property type="component" value="Unassembled WGS sequence"/>
</dbReference>
<keyword evidence="2" id="KW-1185">Reference proteome</keyword>
<evidence type="ECO:0000313" key="2">
    <source>
        <dbReference type="Proteomes" id="UP001266305"/>
    </source>
</evidence>
<proteinExistence type="predicted"/>
<accession>A0ABQ9U969</accession>
<dbReference type="InterPro" id="IPR036224">
    <property type="entry name" value="GINS_bundle-like_dom_sf"/>
</dbReference>
<reference evidence="1 2" key="1">
    <citation type="submission" date="2023-05" db="EMBL/GenBank/DDBJ databases">
        <title>B98-5 Cell Line De Novo Hybrid Assembly: An Optical Mapping Approach.</title>
        <authorList>
            <person name="Kananen K."/>
            <person name="Auerbach J.A."/>
            <person name="Kautto E."/>
            <person name="Blachly J.S."/>
        </authorList>
    </citation>
    <scope>NUCLEOTIDE SEQUENCE [LARGE SCALE GENOMIC DNA]</scope>
    <source>
        <strain evidence="1">B95-8</strain>
        <tissue evidence="1">Cell line</tissue>
    </source>
</reference>
<dbReference type="SUPFAM" id="SSF158573">
    <property type="entry name" value="GINS helical bundle-like"/>
    <property type="match status" value="1"/>
</dbReference>
<organism evidence="1 2">
    <name type="scientific">Saguinus oedipus</name>
    <name type="common">Cotton-top tamarin</name>
    <name type="synonym">Oedipomidas oedipus</name>
    <dbReference type="NCBI Taxonomy" id="9490"/>
    <lineage>
        <taxon>Eukaryota</taxon>
        <taxon>Metazoa</taxon>
        <taxon>Chordata</taxon>
        <taxon>Craniata</taxon>
        <taxon>Vertebrata</taxon>
        <taxon>Euteleostomi</taxon>
        <taxon>Mammalia</taxon>
        <taxon>Eutheria</taxon>
        <taxon>Euarchontoglires</taxon>
        <taxon>Primates</taxon>
        <taxon>Haplorrhini</taxon>
        <taxon>Platyrrhini</taxon>
        <taxon>Cebidae</taxon>
        <taxon>Callitrichinae</taxon>
        <taxon>Saguinus</taxon>
    </lineage>
</organism>
<comment type="caution">
    <text evidence="1">The sequence shown here is derived from an EMBL/GenBank/DDBJ whole genome shotgun (WGS) entry which is preliminary data.</text>
</comment>
<dbReference type="EMBL" id="JASSZA010000014">
    <property type="protein sequence ID" value="KAK2093590.1"/>
    <property type="molecule type" value="Genomic_DNA"/>
</dbReference>
<gene>
    <name evidence="1" type="ORF">P7K49_027328</name>
</gene>
<protein>
    <submittedName>
        <fullName evidence="1">Uncharacterized protein</fullName>
    </submittedName>
</protein>
<sequence length="192" mass="22116">MTEELDFLEQDSDGGSEEVVLTPAELIERLEQEMEFRAYFRRTGTGSYRYTETGGRKDIPCYKLDRIKHSIPKWELSHPKVQPDKATDERSSRRIYVIPFNACKKRYMVQRSLRRRSWWSSSVPGLPGKGIAWMNEKFAPELLESKPEIVECVMEQLEHMPLTTHPPIHALPAPTAPDYLPSDPCTPCSHSP</sequence>
<evidence type="ECO:0000313" key="1">
    <source>
        <dbReference type="EMBL" id="KAK2093590.1"/>
    </source>
</evidence>
<dbReference type="Gene3D" id="1.20.58.1030">
    <property type="match status" value="1"/>
</dbReference>
<name>A0ABQ9U969_SAGOE</name>